<sequence length="456" mass="49795">MLRSDDFQLTLATGLDAPTSVAAYLAALNAALRNKPARVIGEVGAIKIASSGHAYFSLRDADNDSVLQCVVWRSRYALYGVELRDGMQIVVSGTPEVYAPRGSLSFIVESLELVGEGALWKRYQELKQKLTLEGAFADERKRPLPEYIENVGVITSAQGAVIHDFLNNLGQFGFKIHFVDARVEGPRAAPDFIAGLRALRRRPLDAVVIMRGGGSLESLAGFDNELLVREIVGFPAPVIAGIGHHKDVPLAALAADRAVSTPTAVTQLLNAPYQRAGHEIARHEDAISGRYRSFLEGIGQNLDWSEGKIYDRFERSLEAHGREFEIMTERGQSRLESIFAGYDEVVRRLASGVGRTGRAVAAAEQTAAGLGARSAALYARVLVRAEAYFWQSEHLVRAHDPERRLRQGYSIVWKNGRVVKSAADVAPEDLIDIQTNDGSIAGNVIGVSRRQNLSPK</sequence>
<comment type="similarity">
    <text evidence="5 6">Belongs to the XseA family.</text>
</comment>
<accession>A0A0G1YGZ8</accession>
<evidence type="ECO:0000256" key="3">
    <source>
        <dbReference type="ARBA" id="ARBA00022801"/>
    </source>
</evidence>
<keyword evidence="1 5" id="KW-0963">Cytoplasm</keyword>
<protein>
    <recommendedName>
        <fullName evidence="5">Exodeoxyribonuclease 7 large subunit</fullName>
        <ecNumber evidence="5">3.1.11.6</ecNumber>
    </recommendedName>
    <alternativeName>
        <fullName evidence="5">Exodeoxyribonuclease VII large subunit</fullName>
        <shortName evidence="5">Exonuclease VII large subunit</shortName>
    </alternativeName>
</protein>
<comment type="function">
    <text evidence="5">Bidirectionally degrades single-stranded DNA into large acid-insoluble oligonucleotides, which are then degraded further into small acid-soluble oligonucleotides.</text>
</comment>
<dbReference type="Pfam" id="PF13742">
    <property type="entry name" value="tRNA_anti_2"/>
    <property type="match status" value="1"/>
</dbReference>
<dbReference type="GO" id="GO:0008855">
    <property type="term" value="F:exodeoxyribonuclease VII activity"/>
    <property type="evidence" value="ECO:0007669"/>
    <property type="project" value="UniProtKB-UniRule"/>
</dbReference>
<reference evidence="9 10" key="1">
    <citation type="journal article" date="2015" name="Nature">
        <title>rRNA introns, odd ribosomes, and small enigmatic genomes across a large radiation of phyla.</title>
        <authorList>
            <person name="Brown C.T."/>
            <person name="Hug L.A."/>
            <person name="Thomas B.C."/>
            <person name="Sharon I."/>
            <person name="Castelle C.J."/>
            <person name="Singh A."/>
            <person name="Wilkins M.J."/>
            <person name="Williams K.H."/>
            <person name="Banfield J.F."/>
        </authorList>
    </citation>
    <scope>NUCLEOTIDE SEQUENCE [LARGE SCALE GENOMIC DNA]</scope>
</reference>
<dbReference type="AlphaFoldDB" id="A0A0G1YGZ8"/>
<comment type="caution">
    <text evidence="9">The sequence shown here is derived from an EMBL/GenBank/DDBJ whole genome shotgun (WGS) entry which is preliminary data.</text>
</comment>
<dbReference type="PANTHER" id="PTHR30008">
    <property type="entry name" value="EXODEOXYRIBONUCLEASE 7 LARGE SUBUNIT"/>
    <property type="match status" value="1"/>
</dbReference>
<name>A0A0G1YGZ8_9BACT</name>
<evidence type="ECO:0000259" key="7">
    <source>
        <dbReference type="Pfam" id="PF02601"/>
    </source>
</evidence>
<dbReference type="GO" id="GO:0006308">
    <property type="term" value="P:DNA catabolic process"/>
    <property type="evidence" value="ECO:0007669"/>
    <property type="project" value="UniProtKB-UniRule"/>
</dbReference>
<evidence type="ECO:0000256" key="2">
    <source>
        <dbReference type="ARBA" id="ARBA00022722"/>
    </source>
</evidence>
<dbReference type="GO" id="GO:0003676">
    <property type="term" value="F:nucleic acid binding"/>
    <property type="evidence" value="ECO:0007669"/>
    <property type="project" value="InterPro"/>
</dbReference>
<evidence type="ECO:0000256" key="6">
    <source>
        <dbReference type="RuleBase" id="RU004355"/>
    </source>
</evidence>
<dbReference type="InterPro" id="IPR003753">
    <property type="entry name" value="Exonuc_VII_L"/>
</dbReference>
<keyword evidence="3 5" id="KW-0378">Hydrolase</keyword>
<dbReference type="Proteomes" id="UP000033870">
    <property type="component" value="Unassembled WGS sequence"/>
</dbReference>
<dbReference type="STRING" id="1619044.UY92_C0004G0034"/>
<dbReference type="HAMAP" id="MF_00378">
    <property type="entry name" value="Exonuc_7_L"/>
    <property type="match status" value="1"/>
</dbReference>
<comment type="catalytic activity">
    <reaction evidence="5 6">
        <text>Exonucleolytic cleavage in either 5'- to 3'- or 3'- to 5'-direction to yield nucleoside 5'-phosphates.</text>
        <dbReference type="EC" id="3.1.11.6"/>
    </reaction>
</comment>
<evidence type="ECO:0000256" key="4">
    <source>
        <dbReference type="ARBA" id="ARBA00022839"/>
    </source>
</evidence>
<dbReference type="CDD" id="cd04489">
    <property type="entry name" value="ExoVII_LU_OBF"/>
    <property type="match status" value="1"/>
</dbReference>
<dbReference type="InterPro" id="IPR020579">
    <property type="entry name" value="Exonuc_VII_lsu_C"/>
</dbReference>
<evidence type="ECO:0000259" key="8">
    <source>
        <dbReference type="Pfam" id="PF13742"/>
    </source>
</evidence>
<dbReference type="NCBIfam" id="TIGR00237">
    <property type="entry name" value="xseA"/>
    <property type="match status" value="1"/>
</dbReference>
<comment type="subcellular location">
    <subcellularLocation>
        <location evidence="5 6">Cytoplasm</location>
    </subcellularLocation>
</comment>
<proteinExistence type="inferred from homology"/>
<keyword evidence="4 5" id="KW-0269">Exonuclease</keyword>
<evidence type="ECO:0000256" key="5">
    <source>
        <dbReference type="HAMAP-Rule" id="MF_00378"/>
    </source>
</evidence>
<gene>
    <name evidence="5" type="primary">xseA</name>
    <name evidence="9" type="ORF">UY92_C0004G0034</name>
</gene>
<dbReference type="EMBL" id="LCRX01000004">
    <property type="protein sequence ID" value="KKW42698.1"/>
    <property type="molecule type" value="Genomic_DNA"/>
</dbReference>
<evidence type="ECO:0000256" key="1">
    <source>
        <dbReference type="ARBA" id="ARBA00022490"/>
    </source>
</evidence>
<dbReference type="PATRIC" id="fig|1619044.3.peg.305"/>
<comment type="subunit">
    <text evidence="5">Heterooligomer composed of large and small subunits.</text>
</comment>
<dbReference type="InterPro" id="IPR025824">
    <property type="entry name" value="OB-fold_nuc-bd_dom"/>
</dbReference>
<feature type="domain" description="OB-fold nucleic acid binding" evidence="8">
    <location>
        <begin position="29"/>
        <end position="111"/>
    </location>
</feature>
<dbReference type="EC" id="3.1.11.6" evidence="5"/>
<dbReference type="GO" id="GO:0009318">
    <property type="term" value="C:exodeoxyribonuclease VII complex"/>
    <property type="evidence" value="ECO:0007669"/>
    <property type="project" value="UniProtKB-UniRule"/>
</dbReference>
<keyword evidence="2 5" id="KW-0540">Nuclease</keyword>
<dbReference type="Pfam" id="PF02601">
    <property type="entry name" value="Exonuc_VII_L"/>
    <property type="match status" value="1"/>
</dbReference>
<evidence type="ECO:0000313" key="10">
    <source>
        <dbReference type="Proteomes" id="UP000033870"/>
    </source>
</evidence>
<dbReference type="GO" id="GO:0005737">
    <property type="term" value="C:cytoplasm"/>
    <property type="evidence" value="ECO:0007669"/>
    <property type="project" value="UniProtKB-SubCell"/>
</dbReference>
<feature type="domain" description="Exonuclease VII large subunit C-terminal" evidence="7">
    <location>
        <begin position="136"/>
        <end position="440"/>
    </location>
</feature>
<organism evidence="9 10">
    <name type="scientific">Candidatus Magasanikbacteria bacterium GW2011_GWA2_56_11</name>
    <dbReference type="NCBI Taxonomy" id="1619044"/>
    <lineage>
        <taxon>Bacteria</taxon>
        <taxon>Candidatus Magasanikiibacteriota</taxon>
    </lineage>
</organism>
<dbReference type="PANTHER" id="PTHR30008:SF0">
    <property type="entry name" value="EXODEOXYRIBONUCLEASE 7 LARGE SUBUNIT"/>
    <property type="match status" value="1"/>
</dbReference>
<evidence type="ECO:0000313" key="9">
    <source>
        <dbReference type="EMBL" id="KKW42698.1"/>
    </source>
</evidence>